<evidence type="ECO:0000256" key="1">
    <source>
        <dbReference type="SAM" id="SignalP"/>
    </source>
</evidence>
<dbReference type="HOGENOM" id="CLU_417317_0_0_6"/>
<reference evidence="3 4" key="1">
    <citation type="journal article" date="2008" name="PLoS ONE">
        <title>Environmental adaptation: genomic analysis of the piezotolerant and psychrotolerant deep-sea iron reducing bacterium Shewanella piezotolerans WP3.</title>
        <authorList>
            <person name="Wang F."/>
            <person name="Wang J."/>
            <person name="Jian H."/>
            <person name="Zhang B."/>
            <person name="Li S."/>
            <person name="Wang F."/>
            <person name="Zeng X."/>
            <person name="Gao L."/>
            <person name="Bartlett D.H."/>
            <person name="Yu J."/>
            <person name="Hu S."/>
            <person name="Xiao X."/>
        </authorList>
    </citation>
    <scope>NUCLEOTIDE SEQUENCE [LARGE SCALE GENOMIC DNA]</scope>
    <source>
        <strain evidence="4">WP3 / JCM 13877</strain>
    </source>
</reference>
<feature type="chain" id="PRO_5002870329" evidence="1">
    <location>
        <begin position="26"/>
        <end position="760"/>
    </location>
</feature>
<protein>
    <submittedName>
        <fullName evidence="3">Decaheme cytochrome c</fullName>
    </submittedName>
</protein>
<feature type="domain" description="Outer membrane cytochrome MtrC/MtrF-like" evidence="2">
    <location>
        <begin position="229"/>
        <end position="418"/>
    </location>
</feature>
<keyword evidence="1" id="KW-0732">Signal</keyword>
<dbReference type="SUPFAM" id="SSF48695">
    <property type="entry name" value="Multiheme cytochromes"/>
    <property type="match status" value="1"/>
</dbReference>
<evidence type="ECO:0000313" key="4">
    <source>
        <dbReference type="Proteomes" id="UP000000753"/>
    </source>
</evidence>
<gene>
    <name evidence="3" type="ordered locus">swp_3276</name>
</gene>
<keyword evidence="4" id="KW-1185">Reference proteome</keyword>
<dbReference type="CDD" id="cd08168">
    <property type="entry name" value="Cytochrom_C3"/>
    <property type="match status" value="1"/>
</dbReference>
<evidence type="ECO:0000313" key="3">
    <source>
        <dbReference type="EMBL" id="ACJ29980.1"/>
    </source>
</evidence>
<evidence type="ECO:0000259" key="2">
    <source>
        <dbReference type="Pfam" id="PF22113"/>
    </source>
</evidence>
<accession>B8CRH2</accession>
<dbReference type="Pfam" id="PF22113">
    <property type="entry name" value="Mtrc-MtrF_II-IV_dom"/>
    <property type="match status" value="2"/>
</dbReference>
<organism evidence="3 4">
    <name type="scientific">Shewanella piezotolerans (strain WP3 / JCM 13877)</name>
    <dbReference type="NCBI Taxonomy" id="225849"/>
    <lineage>
        <taxon>Bacteria</taxon>
        <taxon>Pseudomonadati</taxon>
        <taxon>Pseudomonadota</taxon>
        <taxon>Gammaproteobacteria</taxon>
        <taxon>Alteromonadales</taxon>
        <taxon>Shewanellaceae</taxon>
        <taxon>Shewanella</taxon>
    </lineage>
</organism>
<dbReference type="InterPro" id="IPR054337">
    <property type="entry name" value="Mtrc-MtrF-like_dom_II/IV"/>
</dbReference>
<sequence>MINRYKLATAVKSAIGIGALSFALAGCGSDGKDGEDGNNGEIAVHIDSVTAVKTEVDLASYDDASGTLTVEFNLTNLNGVSVTGLEELTDPLRLSFGRMGTRAEAFLPYDIIDSDGNSVTVDSRGDGEREIWLSYRNKSKDDLVTGTDNWRPNRNCPDGEQCLEYLGAGKYRITAPEVINTQSLDYDYDASQVQGIYLMTYGAGANKVKNVEAYYWEPATDRPVSSPKSVLESQTCTSCHVGEEHIRHGNYGNTADGCLFCHTDYTQYAGTGTDDQDNEINFTIDGSIKGLAHAIHTGATEADRRDVAKFATVIADPSKNPVFGYKYDRAAQIDEEGNPLKPLNYPAVTASCESCHVQYSETEETLPEDVTVHALDWFKDMDADSCQSCHGDYHYGGRTTTDDTGIAYVGCVACHTSNDGNTRGGAFRHFAGHDKDSRESAIEAGKLIETQYSNIVWNSDVSELSFTVNLMLGEQAVTSAHVPGVSVYANAVDAIAPDAYLASRPSIKVTPNADGSFEVIVDATASSYTLPALAEALDNGADLALSASFSACFTNKTSTLAELDFEGECSGVLSANAAKTEFLKLDGSDGAERASAANYENCTSCHNNDMVVRRGAPHYRNADLHTCAQCHEAGDYNSMIVRVHGTFGKAHGREDVQSLVDTKTCTACHDDSNYSLENARSTPMRWNRKDETFSSPQAGVCASCHVSESYQDSTQADSAKSHIENMGGVVADTFENAQMANETCLTCHSAEKVAENHDLN</sequence>
<dbReference type="EMBL" id="CP000472">
    <property type="protein sequence ID" value="ACJ29980.1"/>
    <property type="molecule type" value="Genomic_DNA"/>
</dbReference>
<dbReference type="eggNOG" id="ENOG5033Q47">
    <property type="taxonomic scope" value="Bacteria"/>
</dbReference>
<dbReference type="Gene3D" id="3.90.10.10">
    <property type="entry name" value="Cytochrome C3"/>
    <property type="match status" value="1"/>
</dbReference>
<dbReference type="Proteomes" id="UP000000753">
    <property type="component" value="Chromosome"/>
</dbReference>
<proteinExistence type="predicted"/>
<feature type="domain" description="Outer membrane cytochrome MtrC/MtrF-like" evidence="2">
    <location>
        <begin position="595"/>
        <end position="757"/>
    </location>
</feature>
<dbReference type="AlphaFoldDB" id="B8CRH2"/>
<name>B8CRH2_SHEPW</name>
<dbReference type="PROSITE" id="PS51257">
    <property type="entry name" value="PROKAR_LIPOPROTEIN"/>
    <property type="match status" value="1"/>
</dbReference>
<dbReference type="KEGG" id="swp:swp_3276"/>
<dbReference type="InterPro" id="IPR036280">
    <property type="entry name" value="Multihaem_cyt_sf"/>
</dbReference>
<feature type="signal peptide" evidence="1">
    <location>
        <begin position="1"/>
        <end position="25"/>
    </location>
</feature>